<evidence type="ECO:0000259" key="8">
    <source>
        <dbReference type="Pfam" id="PF25183"/>
    </source>
</evidence>
<dbReference type="Gene3D" id="2.170.130.10">
    <property type="entry name" value="TonB-dependent receptor, plug domain"/>
    <property type="match status" value="1"/>
</dbReference>
<dbReference type="SUPFAM" id="SSF49464">
    <property type="entry name" value="Carboxypeptidase regulatory domain-like"/>
    <property type="match status" value="1"/>
</dbReference>
<evidence type="ECO:0000256" key="6">
    <source>
        <dbReference type="ARBA" id="ARBA00023237"/>
    </source>
</evidence>
<dbReference type="PANTHER" id="PTHR30069:SF46">
    <property type="entry name" value="OAR PROTEIN"/>
    <property type="match status" value="1"/>
</dbReference>
<dbReference type="Pfam" id="PF25183">
    <property type="entry name" value="OMP_b-brl_4"/>
    <property type="match status" value="1"/>
</dbReference>
<gene>
    <name evidence="9" type="ORF">ACK2TP_16615</name>
</gene>
<dbReference type="PANTHER" id="PTHR30069">
    <property type="entry name" value="TONB-DEPENDENT OUTER MEMBRANE RECEPTOR"/>
    <property type="match status" value="1"/>
</dbReference>
<dbReference type="Gene3D" id="2.40.170.20">
    <property type="entry name" value="TonB-dependent receptor, beta-barrel domain"/>
    <property type="match status" value="1"/>
</dbReference>
<dbReference type="Gene3D" id="2.60.40.1120">
    <property type="entry name" value="Carboxypeptidase-like, regulatory domain"/>
    <property type="match status" value="1"/>
</dbReference>
<dbReference type="EMBL" id="JBJYXY010000001">
    <property type="protein sequence ID" value="MFN2977396.1"/>
    <property type="molecule type" value="Genomic_DNA"/>
</dbReference>
<feature type="signal peptide" evidence="7">
    <location>
        <begin position="1"/>
        <end position="26"/>
    </location>
</feature>
<evidence type="ECO:0000313" key="9">
    <source>
        <dbReference type="EMBL" id="MFN2977396.1"/>
    </source>
</evidence>
<comment type="subcellular location">
    <subcellularLocation>
        <location evidence="1">Cell outer membrane</location>
        <topology evidence="1">Multi-pass membrane protein</topology>
    </subcellularLocation>
</comment>
<feature type="chain" id="PRO_5046245765" evidence="7">
    <location>
        <begin position="27"/>
        <end position="1155"/>
    </location>
</feature>
<evidence type="ECO:0000256" key="2">
    <source>
        <dbReference type="ARBA" id="ARBA00022448"/>
    </source>
</evidence>
<dbReference type="SUPFAM" id="SSF56935">
    <property type="entry name" value="Porins"/>
    <property type="match status" value="1"/>
</dbReference>
<dbReference type="InterPro" id="IPR057601">
    <property type="entry name" value="Oar-like_b-barrel"/>
</dbReference>
<dbReference type="InterPro" id="IPR037066">
    <property type="entry name" value="Plug_dom_sf"/>
</dbReference>
<dbReference type="RefSeq" id="WP_263414440.1">
    <property type="nucleotide sequence ID" value="NZ_BAABBH010000001.1"/>
</dbReference>
<comment type="caution">
    <text evidence="9">The sequence shown here is derived from an EMBL/GenBank/DDBJ whole genome shotgun (WGS) entry which is preliminary data.</text>
</comment>
<accession>A0ABW9KR51</accession>
<evidence type="ECO:0000313" key="10">
    <source>
        <dbReference type="Proteomes" id="UP001634747"/>
    </source>
</evidence>
<evidence type="ECO:0000256" key="1">
    <source>
        <dbReference type="ARBA" id="ARBA00004571"/>
    </source>
</evidence>
<evidence type="ECO:0000256" key="5">
    <source>
        <dbReference type="ARBA" id="ARBA00023136"/>
    </source>
</evidence>
<keyword evidence="2" id="KW-0813">Transport</keyword>
<dbReference type="InterPro" id="IPR039426">
    <property type="entry name" value="TonB-dep_rcpt-like"/>
</dbReference>
<dbReference type="Pfam" id="PF13620">
    <property type="entry name" value="CarboxypepD_reg"/>
    <property type="match status" value="1"/>
</dbReference>
<dbReference type="InterPro" id="IPR008969">
    <property type="entry name" value="CarboxyPept-like_regulatory"/>
</dbReference>
<keyword evidence="10" id="KW-1185">Reference proteome</keyword>
<protein>
    <submittedName>
        <fullName evidence="9">Carboxypeptidase regulatory-like domain-containing protein</fullName>
    </submittedName>
</protein>
<feature type="domain" description="TonB-dependent transporter Oar-like beta-barrel" evidence="8">
    <location>
        <begin position="244"/>
        <end position="1148"/>
    </location>
</feature>
<keyword evidence="6" id="KW-0998">Cell outer membrane</keyword>
<keyword evidence="5" id="KW-0472">Membrane</keyword>
<organism evidence="9 10">
    <name type="scientific">Terriglobus aquaticus</name>
    <dbReference type="NCBI Taxonomy" id="940139"/>
    <lineage>
        <taxon>Bacteria</taxon>
        <taxon>Pseudomonadati</taxon>
        <taxon>Acidobacteriota</taxon>
        <taxon>Terriglobia</taxon>
        <taxon>Terriglobales</taxon>
        <taxon>Acidobacteriaceae</taxon>
        <taxon>Terriglobus</taxon>
    </lineage>
</organism>
<evidence type="ECO:0000256" key="3">
    <source>
        <dbReference type="ARBA" id="ARBA00022452"/>
    </source>
</evidence>
<dbReference type="Proteomes" id="UP001634747">
    <property type="component" value="Unassembled WGS sequence"/>
</dbReference>
<proteinExistence type="predicted"/>
<reference evidence="9 10" key="1">
    <citation type="submission" date="2024-12" db="EMBL/GenBank/DDBJ databases">
        <authorList>
            <person name="Lee Y."/>
        </authorList>
    </citation>
    <scope>NUCLEOTIDE SEQUENCE [LARGE SCALE GENOMIC DNA]</scope>
    <source>
        <strain evidence="9 10">03SUJ4</strain>
    </source>
</reference>
<keyword evidence="7" id="KW-0732">Signal</keyword>
<dbReference type="InterPro" id="IPR036942">
    <property type="entry name" value="Beta-barrel_TonB_sf"/>
</dbReference>
<evidence type="ECO:0000256" key="7">
    <source>
        <dbReference type="SAM" id="SignalP"/>
    </source>
</evidence>
<keyword evidence="4" id="KW-0812">Transmembrane</keyword>
<keyword evidence="3" id="KW-1134">Transmembrane beta strand</keyword>
<evidence type="ECO:0000256" key="4">
    <source>
        <dbReference type="ARBA" id="ARBA00022692"/>
    </source>
</evidence>
<name>A0ABW9KR51_9BACT</name>
<sequence>MTQKMSMRSLALAAVLAVATGATALAQNTTQGGLAGTVFDPTGAAVPNATIRIHDEGTNADLTITAGASGEFKAPLLNPGTYTVTIAAPGFQEQRTTGVVVQVQQVTELNPHLTTGSESSTVDVTADLPAINFESPEFGGHLSNREIENIPINNRRWSTLALTTPGVTIDSNGFGLLQFRAIAPTLNNVQIDGADDNQAFFSEERGRTRAGYSTSQAMVREFQVNTGVYSAEFGRAVGGVVNSVTKTGTNQLHGEAYFYRRDDELGAFNPYTTLSVPNSNGVGVRVIPFKPKDKRNQYGFEVGGPLIKDRLFFTYAFDVFDRQFPGVAKANNAVQFFDNADAALPTGATCNLTTGAATGLPSGTGLNGQGVTTTYQSSTDAAACLLAARLNSRAAGNTYATAAAAYNAQLAALNTDLGTVPRYGHQNINTPKLNWQITPKHNLSVLYHRLRWDSPGGVQTQSSLTDAVDYFGTDFVKLDYGLAKLDSVITNNMANELRYQYGRELNDEGQQPLSSYSKQFLQNPATGNVGQYSIFSSLGFALGSPYYSYRKAYPDERKWQVGDTLSINIGKHNIRVGEDIVHNYDLQNAPNQINGAFTYSTSIINYVSDVLAPGHAGTCNTGLTGVGNLPCYNSYLQSFGPYTFDFSTMDYGFFVQDDWKIAPRLTLNLGARYDFESIPKPFAALNNTTLAPQTAGHPDDKNNISPRIGFAWDPYGQGKTVVRGGMGFYYGRIANSVLLSALTQTGSANGAYNISYSNQTSAAPLFQGQVASASPTAGGNIVYLDNHFQNPVTYQADLTVQQDLGRRNVLSLAYLGSAGRELPNFINVNQNPNAFYTETYTVQPSANGGCNLLACGSQIQTRVYAGRQYAATGNAPALNSIGLNPTYGSVTQVSSNINSSYHALSFDITNRSLHWATFDANYTWAHALDFSQGSFTGTSINNWLDPFGNQRLNYGTSSYDVHQRVVGWAIFNIPGIENDKSALAYLTNGWSIKPLIQAQTGLPYSATVSGTTPNQCTNNTATNAASRFCDGTLAPTTATNSGLLGTSITYIPQIGRNTFRYPRLVNVDVRLQKDFRIKEGKAFSLYIESFNLANHQNVTGVNGGAFTISSPAASAGAANGTANLVSTTNFGTVSNTNSNYAFSPRQFQIAGRFTF</sequence>